<evidence type="ECO:0000256" key="1">
    <source>
        <dbReference type="SAM" id="Phobius"/>
    </source>
</evidence>
<name>A0ABV2IEW7_9HYPH</name>
<keyword evidence="1" id="KW-0472">Membrane</keyword>
<feature type="transmembrane region" description="Helical" evidence="1">
    <location>
        <begin position="68"/>
        <end position="88"/>
    </location>
</feature>
<proteinExistence type="predicted"/>
<reference evidence="2 3" key="1">
    <citation type="submission" date="2024-06" db="EMBL/GenBank/DDBJ databases">
        <title>Genomic Encyclopedia of Type Strains, Phase IV (KMG-IV): sequencing the most valuable type-strain genomes for metagenomic binning, comparative biology and taxonomic classification.</title>
        <authorList>
            <person name="Goeker M."/>
        </authorList>
    </citation>
    <scope>NUCLEOTIDE SEQUENCE [LARGE SCALE GENOMIC DNA]</scope>
    <source>
        <strain evidence="2 3">DSM 28102</strain>
    </source>
</reference>
<dbReference type="RefSeq" id="WP_354435293.1">
    <property type="nucleotide sequence ID" value="NZ_JBEPLY010000013.1"/>
</dbReference>
<dbReference type="Proteomes" id="UP001549164">
    <property type="component" value="Unassembled WGS sequence"/>
</dbReference>
<protein>
    <submittedName>
        <fullName evidence="2">Uncharacterized protein</fullName>
    </submittedName>
</protein>
<dbReference type="EMBL" id="JBEPLY010000013">
    <property type="protein sequence ID" value="MET3601470.1"/>
    <property type="molecule type" value="Genomic_DNA"/>
</dbReference>
<evidence type="ECO:0000313" key="2">
    <source>
        <dbReference type="EMBL" id="MET3601470.1"/>
    </source>
</evidence>
<keyword evidence="3" id="KW-1185">Reference proteome</keyword>
<feature type="transmembrane region" description="Helical" evidence="1">
    <location>
        <begin position="212"/>
        <end position="230"/>
    </location>
</feature>
<keyword evidence="1" id="KW-1133">Transmembrane helix</keyword>
<comment type="caution">
    <text evidence="2">The sequence shown here is derived from an EMBL/GenBank/DDBJ whole genome shotgun (WGS) entry which is preliminary data.</text>
</comment>
<feature type="transmembrane region" description="Helical" evidence="1">
    <location>
        <begin position="179"/>
        <end position="200"/>
    </location>
</feature>
<organism evidence="2 3">
    <name type="scientific">Martelella mangrovi</name>
    <dbReference type="NCBI Taxonomy" id="1397477"/>
    <lineage>
        <taxon>Bacteria</taxon>
        <taxon>Pseudomonadati</taxon>
        <taxon>Pseudomonadota</taxon>
        <taxon>Alphaproteobacteria</taxon>
        <taxon>Hyphomicrobiales</taxon>
        <taxon>Aurantimonadaceae</taxon>
        <taxon>Martelella</taxon>
    </lineage>
</organism>
<gene>
    <name evidence="2" type="ORF">ABID12_003428</name>
</gene>
<accession>A0ABV2IEW7</accession>
<sequence>MKLNAIFAVIGRFRKPIFEYLRSDRMPRALLGAGTVLVAGPSWPTLVAFWYGTPLREAIKLSAETFSLFVQLFGIGLALLGIVAWISANRKKSRKTDFEKEKTFHRAYGSLLVGEKQVWFKEVYRRPAPVNVIDALMQHGLNPMLLCADFKRGGDLVELDGDWFSLKNRHHKRDRRLSSVMYFACGIVSVIFLGIGTSLLTHGIISGNRTEATAGVMAFGLMLATGGLAGDRLPRIAAYAAAERVVNEGPATPYDS</sequence>
<evidence type="ECO:0000313" key="3">
    <source>
        <dbReference type="Proteomes" id="UP001549164"/>
    </source>
</evidence>
<keyword evidence="1" id="KW-0812">Transmembrane</keyword>